<protein>
    <recommendedName>
        <fullName evidence="1">SET domain-containing protein</fullName>
    </recommendedName>
</protein>
<dbReference type="PROSITE" id="PS50280">
    <property type="entry name" value="SET"/>
    <property type="match status" value="1"/>
</dbReference>
<dbReference type="SUPFAM" id="SSF82199">
    <property type="entry name" value="SET domain"/>
    <property type="match status" value="1"/>
</dbReference>
<dbReference type="InterPro" id="IPR046341">
    <property type="entry name" value="SET_dom_sf"/>
</dbReference>
<dbReference type="EMBL" id="CAUOFW020005369">
    <property type="protein sequence ID" value="CAK9169804.1"/>
    <property type="molecule type" value="Genomic_DNA"/>
</dbReference>
<dbReference type="PANTHER" id="PTHR13271">
    <property type="entry name" value="UNCHARACTERIZED PUTATIVE METHYLTRANSFERASE"/>
    <property type="match status" value="1"/>
</dbReference>
<dbReference type="Gene3D" id="3.90.1410.10">
    <property type="entry name" value="set domain protein methyltransferase, domain 1"/>
    <property type="match status" value="2"/>
</dbReference>
<dbReference type="PANTHER" id="PTHR13271:SF91">
    <property type="entry name" value="PROTEIN SET DOMAIN GROUP 40"/>
    <property type="match status" value="1"/>
</dbReference>
<dbReference type="AlphaFoldDB" id="A0ABC8TK16"/>
<feature type="domain" description="SET" evidence="1">
    <location>
        <begin position="42"/>
        <end position="252"/>
    </location>
</feature>
<proteinExistence type="predicted"/>
<reference evidence="2 3" key="1">
    <citation type="submission" date="2024-02" db="EMBL/GenBank/DDBJ databases">
        <authorList>
            <person name="Vignale AGUSTIN F."/>
            <person name="Sosa J E."/>
            <person name="Modenutti C."/>
        </authorList>
    </citation>
    <scope>NUCLEOTIDE SEQUENCE [LARGE SCALE GENOMIC DNA]</scope>
</reference>
<dbReference type="Proteomes" id="UP001642360">
    <property type="component" value="Unassembled WGS sequence"/>
</dbReference>
<keyword evidence="3" id="KW-1185">Reference proteome</keyword>
<gene>
    <name evidence="2" type="ORF">ILEXP_LOCUS39279</name>
</gene>
<comment type="caution">
    <text evidence="2">The sequence shown here is derived from an EMBL/GenBank/DDBJ whole genome shotgun (WGS) entry which is preliminary data.</text>
</comment>
<sequence>MEEEHANLENFLEWTAELGISDSPYSFTQSESLTRRSSSLGLSLCVSDFPEAGGRGLAAVRDLQKGELILRVPKSALMTTQRLMMEDQKLSVAVQKRPSLSSTQVDDAIWLAEKALGKAELEWKEATPLMSELKLKPQLLTLKAWRWASATISSRTMHIPWDVAGCLCPVGDFFNYAAPGEEPYGSDGSRAQGIASSLQDSSWYTREISDDEKFDPNSLRLMDGKYEEHVGAYCFYARRNYRKGSSKLWDIHKFGAP</sequence>
<evidence type="ECO:0000313" key="2">
    <source>
        <dbReference type="EMBL" id="CAK9169804.1"/>
    </source>
</evidence>
<evidence type="ECO:0000313" key="3">
    <source>
        <dbReference type="Proteomes" id="UP001642360"/>
    </source>
</evidence>
<accession>A0ABC8TK16</accession>
<dbReference type="InterPro" id="IPR001214">
    <property type="entry name" value="SET_dom"/>
</dbReference>
<organism evidence="2 3">
    <name type="scientific">Ilex paraguariensis</name>
    <name type="common">yerba mate</name>
    <dbReference type="NCBI Taxonomy" id="185542"/>
    <lineage>
        <taxon>Eukaryota</taxon>
        <taxon>Viridiplantae</taxon>
        <taxon>Streptophyta</taxon>
        <taxon>Embryophyta</taxon>
        <taxon>Tracheophyta</taxon>
        <taxon>Spermatophyta</taxon>
        <taxon>Magnoliopsida</taxon>
        <taxon>eudicotyledons</taxon>
        <taxon>Gunneridae</taxon>
        <taxon>Pentapetalae</taxon>
        <taxon>asterids</taxon>
        <taxon>campanulids</taxon>
        <taxon>Aquifoliales</taxon>
        <taxon>Aquifoliaceae</taxon>
        <taxon>Ilex</taxon>
    </lineage>
</organism>
<dbReference type="InterPro" id="IPR050600">
    <property type="entry name" value="SETD3_SETD6_MTase"/>
</dbReference>
<dbReference type="CDD" id="cd10527">
    <property type="entry name" value="SET_LSMT"/>
    <property type="match status" value="1"/>
</dbReference>
<evidence type="ECO:0000259" key="1">
    <source>
        <dbReference type="PROSITE" id="PS50280"/>
    </source>
</evidence>
<name>A0ABC8TK16_9AQUA</name>